<dbReference type="OrthoDB" id="526941at2759"/>
<reference evidence="2 3" key="1">
    <citation type="journal article" date="2013" name="Genome Biol.">
        <title>Genome of Acanthamoeba castellanii highlights extensive lateral gene transfer and early evolution of tyrosine kinase signaling.</title>
        <authorList>
            <person name="Clarke M."/>
            <person name="Lohan A.J."/>
            <person name="Liu B."/>
            <person name="Lagkouvardos I."/>
            <person name="Roy S."/>
            <person name="Zafar N."/>
            <person name="Bertelli C."/>
            <person name="Schilde C."/>
            <person name="Kianianmomeni A."/>
            <person name="Burglin T.R."/>
            <person name="Frech C."/>
            <person name="Turcotte B."/>
            <person name="Kopec K.O."/>
            <person name="Synnott J.M."/>
            <person name="Choo C."/>
            <person name="Paponov I."/>
            <person name="Finkler A."/>
            <person name="Soon Heng Tan C."/>
            <person name="Hutchins A.P."/>
            <person name="Weinmeier T."/>
            <person name="Rattei T."/>
            <person name="Chu J.S."/>
            <person name="Gimenez G."/>
            <person name="Irimia M."/>
            <person name="Rigden D.J."/>
            <person name="Fitzpatrick D.A."/>
            <person name="Lorenzo-Morales J."/>
            <person name="Bateman A."/>
            <person name="Chiu C.H."/>
            <person name="Tang P."/>
            <person name="Hegemann P."/>
            <person name="Fromm H."/>
            <person name="Raoult D."/>
            <person name="Greub G."/>
            <person name="Miranda-Saavedra D."/>
            <person name="Chen N."/>
            <person name="Nash P."/>
            <person name="Ginger M.L."/>
            <person name="Horn M."/>
            <person name="Schaap P."/>
            <person name="Caler L."/>
            <person name="Loftus B."/>
        </authorList>
    </citation>
    <scope>NUCLEOTIDE SEQUENCE [LARGE SCALE GENOMIC DNA]</scope>
    <source>
        <strain evidence="2 3">Neff</strain>
    </source>
</reference>
<accession>L8GRZ3</accession>
<evidence type="ECO:0000256" key="1">
    <source>
        <dbReference type="SAM" id="Phobius"/>
    </source>
</evidence>
<evidence type="ECO:0000313" key="2">
    <source>
        <dbReference type="EMBL" id="ELR15393.1"/>
    </source>
</evidence>
<keyword evidence="3" id="KW-1185">Reference proteome</keyword>
<organism evidence="2 3">
    <name type="scientific">Acanthamoeba castellanii (strain ATCC 30010 / Neff)</name>
    <dbReference type="NCBI Taxonomy" id="1257118"/>
    <lineage>
        <taxon>Eukaryota</taxon>
        <taxon>Amoebozoa</taxon>
        <taxon>Discosea</taxon>
        <taxon>Longamoebia</taxon>
        <taxon>Centramoebida</taxon>
        <taxon>Acanthamoebidae</taxon>
        <taxon>Acanthamoeba</taxon>
    </lineage>
</organism>
<protein>
    <submittedName>
        <fullName evidence="2">Uncharacterized protein</fullName>
    </submittedName>
</protein>
<keyword evidence="1" id="KW-0472">Membrane</keyword>
<dbReference type="AlphaFoldDB" id="L8GRZ3"/>
<name>L8GRZ3_ACACF</name>
<evidence type="ECO:0000313" key="3">
    <source>
        <dbReference type="Proteomes" id="UP000011083"/>
    </source>
</evidence>
<dbReference type="VEuPathDB" id="AmoebaDB:ACA1_275670"/>
<dbReference type="GeneID" id="14916042"/>
<keyword evidence="1" id="KW-0812">Transmembrane</keyword>
<gene>
    <name evidence="2" type="ORF">ACA1_275670</name>
</gene>
<dbReference type="STRING" id="1257118.L8GRZ3"/>
<dbReference type="KEGG" id="acan:ACA1_275670"/>
<keyword evidence="1" id="KW-1133">Transmembrane helix</keyword>
<dbReference type="Proteomes" id="UP000011083">
    <property type="component" value="Unassembled WGS sequence"/>
</dbReference>
<dbReference type="EMBL" id="KB008032">
    <property type="protein sequence ID" value="ELR15393.1"/>
    <property type="molecule type" value="Genomic_DNA"/>
</dbReference>
<dbReference type="RefSeq" id="XP_004337406.1">
    <property type="nucleotide sequence ID" value="XM_004337358.1"/>
</dbReference>
<feature type="transmembrane region" description="Helical" evidence="1">
    <location>
        <begin position="27"/>
        <end position="50"/>
    </location>
</feature>
<sequence length="351" mass="40617">MNTDRRGGYTDWGGWMRQQGAVRWGKVAATLWGLWLVSVLFLYLFFFHAAAEPDYISSSSVRPEWTPNADDVQDYRNNNKTLVMYVYFEKNQLYKDNLQFFLDVGVQERDDVDYVIVLQGPCTVRFPKMRNVLVLAKENECLDFGGWRYGLDWIGWRGRGYRYFVFLNSSVRGPYVPLYVPRAIHWTTLFTQLIRESGDGYGDNNGPIKLVGMTINCHLHRPHVQSMLWVTDYEALEYLIDKTDVVTCKKTMNQAINMGEIALSMKLLANGWNIGSMAVATRGWDFRVQRGCNANQDPNWRGAYYGIEPGVHETIFVKANRNVRPREVKVYSHIALQQARQGQFDGVRFAR</sequence>
<proteinExistence type="predicted"/>